<gene>
    <name evidence="2" type="ORF">LTRI10_LOCUS47547</name>
</gene>
<keyword evidence="3" id="KW-1185">Reference proteome</keyword>
<reference evidence="2 3" key="1">
    <citation type="submission" date="2024-04" db="EMBL/GenBank/DDBJ databases">
        <authorList>
            <person name="Fracassetti M."/>
        </authorList>
    </citation>
    <scope>NUCLEOTIDE SEQUENCE [LARGE SCALE GENOMIC DNA]</scope>
</reference>
<name>A0AAV2GB23_9ROSI</name>
<dbReference type="EMBL" id="OZ034821">
    <property type="protein sequence ID" value="CAL1407910.1"/>
    <property type="molecule type" value="Genomic_DNA"/>
</dbReference>
<protein>
    <submittedName>
        <fullName evidence="2">Uncharacterized protein</fullName>
    </submittedName>
</protein>
<dbReference type="Proteomes" id="UP001497516">
    <property type="component" value="Chromosome 8"/>
</dbReference>
<dbReference type="AlphaFoldDB" id="A0AAV2GB23"/>
<accession>A0AAV2GB23</accession>
<feature type="region of interest" description="Disordered" evidence="1">
    <location>
        <begin position="46"/>
        <end position="66"/>
    </location>
</feature>
<evidence type="ECO:0000313" key="2">
    <source>
        <dbReference type="EMBL" id="CAL1407910.1"/>
    </source>
</evidence>
<proteinExistence type="predicted"/>
<organism evidence="2 3">
    <name type="scientific">Linum trigynum</name>
    <dbReference type="NCBI Taxonomy" id="586398"/>
    <lineage>
        <taxon>Eukaryota</taxon>
        <taxon>Viridiplantae</taxon>
        <taxon>Streptophyta</taxon>
        <taxon>Embryophyta</taxon>
        <taxon>Tracheophyta</taxon>
        <taxon>Spermatophyta</taxon>
        <taxon>Magnoliopsida</taxon>
        <taxon>eudicotyledons</taxon>
        <taxon>Gunneridae</taxon>
        <taxon>Pentapetalae</taxon>
        <taxon>rosids</taxon>
        <taxon>fabids</taxon>
        <taxon>Malpighiales</taxon>
        <taxon>Linaceae</taxon>
        <taxon>Linum</taxon>
    </lineage>
</organism>
<evidence type="ECO:0000256" key="1">
    <source>
        <dbReference type="SAM" id="MobiDB-lite"/>
    </source>
</evidence>
<sequence length="66" mass="7629">MWAEAQVVLAESRWRKSGGLLIDEIGAMLVDKEMDDHPFALIHGHRSEEKTACGHRHRDDRNDYNL</sequence>
<evidence type="ECO:0000313" key="3">
    <source>
        <dbReference type="Proteomes" id="UP001497516"/>
    </source>
</evidence>